<evidence type="ECO:0000313" key="1">
    <source>
        <dbReference type="EMBL" id="CAL1685561.1"/>
    </source>
</evidence>
<protein>
    <submittedName>
        <fullName evidence="1">Uncharacterized protein</fullName>
    </submittedName>
</protein>
<name>A0AAV2P0S4_9HYME</name>
<reference evidence="1" key="1">
    <citation type="submission" date="2024-04" db="EMBL/GenBank/DDBJ databases">
        <authorList>
            <consortium name="Molecular Ecology Group"/>
        </authorList>
    </citation>
    <scope>NUCLEOTIDE SEQUENCE</scope>
</reference>
<dbReference type="EMBL" id="OZ034829">
    <property type="protein sequence ID" value="CAL1685561.1"/>
    <property type="molecule type" value="Genomic_DNA"/>
</dbReference>
<gene>
    <name evidence="1" type="ORF">LPLAT_LOCUS11016</name>
</gene>
<keyword evidence="2" id="KW-1185">Reference proteome</keyword>
<organism evidence="1 2">
    <name type="scientific">Lasius platythorax</name>
    <dbReference type="NCBI Taxonomy" id="488582"/>
    <lineage>
        <taxon>Eukaryota</taxon>
        <taxon>Metazoa</taxon>
        <taxon>Ecdysozoa</taxon>
        <taxon>Arthropoda</taxon>
        <taxon>Hexapoda</taxon>
        <taxon>Insecta</taxon>
        <taxon>Pterygota</taxon>
        <taxon>Neoptera</taxon>
        <taxon>Endopterygota</taxon>
        <taxon>Hymenoptera</taxon>
        <taxon>Apocrita</taxon>
        <taxon>Aculeata</taxon>
        <taxon>Formicoidea</taxon>
        <taxon>Formicidae</taxon>
        <taxon>Formicinae</taxon>
        <taxon>Lasius</taxon>
        <taxon>Lasius</taxon>
    </lineage>
</organism>
<proteinExistence type="predicted"/>
<accession>A0AAV2P0S4</accession>
<dbReference type="AlphaFoldDB" id="A0AAV2P0S4"/>
<evidence type="ECO:0000313" key="2">
    <source>
        <dbReference type="Proteomes" id="UP001497644"/>
    </source>
</evidence>
<dbReference type="Proteomes" id="UP001497644">
    <property type="component" value="Chromosome 6"/>
</dbReference>
<sequence>MTRLLEPRDDGSFLGTGTFSWELYTKLRHTRRFIVFATVSGIHLLIRDGENRFGEIQRDASSASLSLILVAVVAIDLGIRPRAFASLQNLENSCYVFSREQPGWLRSCLLRCCDNGISVVTAPRVSREYAR</sequence>